<gene>
    <name evidence="1" type="ordered locus">VP1759</name>
</gene>
<evidence type="ECO:0000313" key="2">
    <source>
        <dbReference type="Proteomes" id="UP000002493"/>
    </source>
</evidence>
<reference evidence="1 2" key="1">
    <citation type="journal article" date="2003" name="Lancet">
        <title>Genome sequence of Vibrio parahaemolyticus: a pathogenic mechanism distinct from that of V. cholerae.</title>
        <authorList>
            <person name="Makino K."/>
            <person name="Oshima K."/>
            <person name="Kurokawa K."/>
            <person name="Yokoyama K."/>
            <person name="Uda T."/>
            <person name="Tagomori K."/>
            <person name="Iijima Y."/>
            <person name="Najima M."/>
            <person name="Nakano M."/>
            <person name="Yamashita A."/>
            <person name="Kubota Y."/>
            <person name="Kimura S."/>
            <person name="Yasunaga T."/>
            <person name="Honda T."/>
            <person name="Shinagawa H."/>
            <person name="Hattori M."/>
            <person name="Iida T."/>
        </authorList>
    </citation>
    <scope>NUCLEOTIDE SEQUENCE [LARGE SCALE GENOMIC DNA]</scope>
    <source>
        <strain evidence="2">RIMD 2210633</strain>
    </source>
</reference>
<proteinExistence type="predicted"/>
<sequence>MREAAALNNSYRPQPQVNAEEFHHVFRPLKVAFGCSHRESLGIAFAVLRVLRQYKNKSSDYAALIVGPCIHLI</sequence>
<protein>
    <submittedName>
        <fullName evidence="1">Uncharacterized protein</fullName>
    </submittedName>
</protein>
<dbReference type="Proteomes" id="UP000002493">
    <property type="component" value="Chromosome 1"/>
</dbReference>
<dbReference type="AlphaFoldDB" id="Q87NV9"/>
<dbReference type="KEGG" id="vpa:VP1759"/>
<dbReference type="HOGENOM" id="CLU_2703857_0_0_6"/>
<accession>Q87NV9</accession>
<evidence type="ECO:0000313" key="1">
    <source>
        <dbReference type="EMBL" id="BAC60022.1"/>
    </source>
</evidence>
<dbReference type="EMBL" id="BA000031">
    <property type="protein sequence ID" value="BAC60022.1"/>
    <property type="molecule type" value="Genomic_DNA"/>
</dbReference>
<organism evidence="1 2">
    <name type="scientific">Vibrio parahaemolyticus serotype O3:K6 (strain RIMD 2210633)</name>
    <dbReference type="NCBI Taxonomy" id="223926"/>
    <lineage>
        <taxon>Bacteria</taxon>
        <taxon>Pseudomonadati</taxon>
        <taxon>Pseudomonadota</taxon>
        <taxon>Gammaproteobacteria</taxon>
        <taxon>Vibrionales</taxon>
        <taxon>Vibrionaceae</taxon>
        <taxon>Vibrio</taxon>
    </lineage>
</organism>
<name>Q87NV9_VIBPA</name>